<sequence length="201" mass="22993">MQKSIFTLFFSLLILFFVSCDNTGTEPEPLEFVTEPSDDLTQMIEETPSDFTWEYFGPNIQISLQSDNDWEGELVLSGFQIANNEIIDRITTNSYPANSEMLSGDGILGSDLTIDFHVPGWGDWKVISDINLKWNNTKVQEHIELWEVNESWSPSEIEDAILSEVDLEENETLFVVYAQLAGESPEREQTIRPFGLLMREE</sequence>
<proteinExistence type="predicted"/>
<dbReference type="RefSeq" id="WP_265790107.1">
    <property type="nucleotide sequence ID" value="NZ_BAABRS010000002.1"/>
</dbReference>
<feature type="signal peptide" evidence="1">
    <location>
        <begin position="1"/>
        <end position="20"/>
    </location>
</feature>
<feature type="chain" id="PRO_5045170923" evidence="1">
    <location>
        <begin position="21"/>
        <end position="201"/>
    </location>
</feature>
<dbReference type="PROSITE" id="PS51257">
    <property type="entry name" value="PROKAR_LIPOPROTEIN"/>
    <property type="match status" value="1"/>
</dbReference>
<reference evidence="2 3" key="1">
    <citation type="submission" date="2021-11" db="EMBL/GenBank/DDBJ databases">
        <title>Aliifidinibius sp. nov., a new bacterium isolated from saline soil.</title>
        <authorList>
            <person name="Galisteo C."/>
            <person name="De La Haba R."/>
            <person name="Sanchez-Porro C."/>
            <person name="Ventosa A."/>
        </authorList>
    </citation>
    <scope>NUCLEOTIDE SEQUENCE [LARGE SCALE GENOMIC DNA]</scope>
    <source>
        <strain evidence="2 3">KACC 190600</strain>
    </source>
</reference>
<dbReference type="EMBL" id="JAJNDC010000002">
    <property type="protein sequence ID" value="MCW9713437.1"/>
    <property type="molecule type" value="Genomic_DNA"/>
</dbReference>
<organism evidence="2 3">
    <name type="scientific">Fodinibius salicampi</name>
    <dbReference type="NCBI Taxonomy" id="1920655"/>
    <lineage>
        <taxon>Bacteria</taxon>
        <taxon>Pseudomonadati</taxon>
        <taxon>Balneolota</taxon>
        <taxon>Balneolia</taxon>
        <taxon>Balneolales</taxon>
        <taxon>Balneolaceae</taxon>
        <taxon>Fodinibius</taxon>
    </lineage>
</organism>
<evidence type="ECO:0000313" key="3">
    <source>
        <dbReference type="Proteomes" id="UP001207337"/>
    </source>
</evidence>
<evidence type="ECO:0000313" key="2">
    <source>
        <dbReference type="EMBL" id="MCW9713437.1"/>
    </source>
</evidence>
<name>A0ABT3PZY1_9BACT</name>
<comment type="caution">
    <text evidence="2">The sequence shown here is derived from an EMBL/GenBank/DDBJ whole genome shotgun (WGS) entry which is preliminary data.</text>
</comment>
<keyword evidence="3" id="KW-1185">Reference proteome</keyword>
<accession>A0ABT3PZY1</accession>
<protein>
    <submittedName>
        <fullName evidence="2">Uncharacterized protein</fullName>
    </submittedName>
</protein>
<keyword evidence="1" id="KW-0732">Signal</keyword>
<gene>
    <name evidence="2" type="ORF">LQ318_11010</name>
</gene>
<evidence type="ECO:0000256" key="1">
    <source>
        <dbReference type="SAM" id="SignalP"/>
    </source>
</evidence>
<dbReference type="Proteomes" id="UP001207337">
    <property type="component" value="Unassembled WGS sequence"/>
</dbReference>